<sequence length="178" mass="18963">MDDLDPPETFTAFSGPKRLAHGSWPEVSSAAQQAARAGLSHIVVLSDLSGETRDFEAGHASPPQKPARGRPKLGVTAREVTLLPRHWDWLAQQPGGASAALRRLVEAARKTSEADPRAAQAAIHRAMTTLAGDLPGYEEALRALYALNTAGLEAIVCSWPDDVATYLAALSRRLGPLP</sequence>
<dbReference type="Proteomes" id="UP001597216">
    <property type="component" value="Unassembled WGS sequence"/>
</dbReference>
<feature type="region of interest" description="Disordered" evidence="1">
    <location>
        <begin position="53"/>
        <end position="72"/>
    </location>
</feature>
<proteinExistence type="predicted"/>
<evidence type="ECO:0000313" key="3">
    <source>
        <dbReference type="Proteomes" id="UP001597216"/>
    </source>
</evidence>
<accession>A0ABW3T1W8</accession>
<dbReference type="Pfam" id="PF09998">
    <property type="entry name" value="DUF2239"/>
    <property type="match status" value="1"/>
</dbReference>
<name>A0ABW3T1W8_9CAUL</name>
<evidence type="ECO:0000313" key="2">
    <source>
        <dbReference type="EMBL" id="MFD1191154.1"/>
    </source>
</evidence>
<evidence type="ECO:0000256" key="1">
    <source>
        <dbReference type="SAM" id="MobiDB-lite"/>
    </source>
</evidence>
<gene>
    <name evidence="2" type="ORF">ACFQ27_11230</name>
</gene>
<dbReference type="RefSeq" id="WP_377353648.1">
    <property type="nucleotide sequence ID" value="NZ_JBHTLQ010000022.1"/>
</dbReference>
<reference evidence="3" key="1">
    <citation type="journal article" date="2019" name="Int. J. Syst. Evol. Microbiol.">
        <title>The Global Catalogue of Microorganisms (GCM) 10K type strain sequencing project: providing services to taxonomists for standard genome sequencing and annotation.</title>
        <authorList>
            <consortium name="The Broad Institute Genomics Platform"/>
            <consortium name="The Broad Institute Genome Sequencing Center for Infectious Disease"/>
            <person name="Wu L."/>
            <person name="Ma J."/>
        </authorList>
    </citation>
    <scope>NUCLEOTIDE SEQUENCE [LARGE SCALE GENOMIC DNA]</scope>
    <source>
        <strain evidence="3">CCUG 55074</strain>
    </source>
</reference>
<organism evidence="2 3">
    <name type="scientific">Phenylobacterium conjunctum</name>
    <dbReference type="NCBI Taxonomy" id="1298959"/>
    <lineage>
        <taxon>Bacteria</taxon>
        <taxon>Pseudomonadati</taxon>
        <taxon>Pseudomonadota</taxon>
        <taxon>Alphaproteobacteria</taxon>
        <taxon>Caulobacterales</taxon>
        <taxon>Caulobacteraceae</taxon>
        <taxon>Phenylobacterium</taxon>
    </lineage>
</organism>
<protein>
    <submittedName>
        <fullName evidence="2">DUF2239 family protein</fullName>
    </submittedName>
</protein>
<dbReference type="EMBL" id="JBHTLQ010000022">
    <property type="protein sequence ID" value="MFD1191154.1"/>
    <property type="molecule type" value="Genomic_DNA"/>
</dbReference>
<comment type="caution">
    <text evidence="2">The sequence shown here is derived from an EMBL/GenBank/DDBJ whole genome shotgun (WGS) entry which is preliminary data.</text>
</comment>
<keyword evidence="3" id="KW-1185">Reference proteome</keyword>
<dbReference type="InterPro" id="IPR018715">
    <property type="entry name" value="DUF2239"/>
</dbReference>